<reference evidence="4 5" key="1">
    <citation type="submission" date="2016-07" db="EMBL/GenBank/DDBJ databases">
        <title>Genome analysis of Flavihumibacter stibioxidans YS-17.</title>
        <authorList>
            <person name="Shi K."/>
            <person name="Han Y."/>
            <person name="Wang G."/>
        </authorList>
    </citation>
    <scope>NUCLEOTIDE SEQUENCE [LARGE SCALE GENOMIC DNA]</scope>
    <source>
        <strain evidence="4 5">YS-17</strain>
    </source>
</reference>
<dbReference type="Gene3D" id="3.30.830.10">
    <property type="entry name" value="Metalloenzyme, LuxS/M16 peptidase-like"/>
    <property type="match status" value="2"/>
</dbReference>
<feature type="signal peptide" evidence="1">
    <location>
        <begin position="1"/>
        <end position="24"/>
    </location>
</feature>
<dbReference type="RefSeq" id="WP_187256672.1">
    <property type="nucleotide sequence ID" value="NZ_JBHULF010000014.1"/>
</dbReference>
<evidence type="ECO:0000313" key="5">
    <source>
        <dbReference type="Proteomes" id="UP000765802"/>
    </source>
</evidence>
<evidence type="ECO:0000313" key="4">
    <source>
        <dbReference type="EMBL" id="MBC6491373.1"/>
    </source>
</evidence>
<dbReference type="InterPro" id="IPR007863">
    <property type="entry name" value="Peptidase_M16_C"/>
</dbReference>
<dbReference type="PANTHER" id="PTHR11851:SF224">
    <property type="entry name" value="PROCESSING PROTEASE"/>
    <property type="match status" value="1"/>
</dbReference>
<evidence type="ECO:0000259" key="3">
    <source>
        <dbReference type="Pfam" id="PF05193"/>
    </source>
</evidence>
<dbReference type="SUPFAM" id="SSF63411">
    <property type="entry name" value="LuxS/MPP-like metallohydrolase"/>
    <property type="match status" value="2"/>
</dbReference>
<dbReference type="Pfam" id="PF05193">
    <property type="entry name" value="Peptidase_M16_C"/>
    <property type="match status" value="1"/>
</dbReference>
<protein>
    <submittedName>
        <fullName evidence="4">Peptidase M16</fullName>
    </submittedName>
</protein>
<gene>
    <name evidence="4" type="ORF">BC349_10040</name>
</gene>
<keyword evidence="1" id="KW-0732">Signal</keyword>
<dbReference type="InterPro" id="IPR011249">
    <property type="entry name" value="Metalloenz_LuxS/M16"/>
</dbReference>
<evidence type="ECO:0000256" key="1">
    <source>
        <dbReference type="SAM" id="SignalP"/>
    </source>
</evidence>
<dbReference type="Pfam" id="PF00675">
    <property type="entry name" value="Peptidase_M16"/>
    <property type="match status" value="1"/>
</dbReference>
<dbReference type="InterPro" id="IPR050361">
    <property type="entry name" value="MPP/UQCRC_Complex"/>
</dbReference>
<sequence>MKRINYIPVYLVVAALICSMGAWAQGFKLPAYQKFVLKNGLTVYLMEQHEVPMISVSAIVPAGAIYDGGKAGLASFTANALKHGTKSYSKQQLDEELDFLGATVNAYATKEYAGLSASFAAKDQAKLLGIVYELLTAPRFDTAEFAKEKRRALLRLEQSKESPRSVIGAKFDQFLYGKHVYGNIISGTPASVSALGVADLRDFFRQNYIPNGSAIAITGDFKSSEMKTLVSKLFADWKKGSRAGADLSAQPIEKPTGNRVLLINKNDAKETTFYIGAPGVARNNPDYVAIEVINTLFGGRFTSMLNDELRVNTGLTYGAGSNFSSLKKGGSFTISTFTATETTEAAIDKALEVLQRLHQQGVDEQSLASAKNYVKGQFPPRYETSGQLAGLLTQMYWYGFNESYINNFQSTVDGLSVARAKEIIATYFPKDKLQLVMVGKSADIKKIVEKYGPVTEVEISGEAAPKKGF</sequence>
<name>A0ABR7M8L5_9BACT</name>
<feature type="domain" description="Peptidase M16 C-terminal" evidence="3">
    <location>
        <begin position="197"/>
        <end position="372"/>
    </location>
</feature>
<feature type="chain" id="PRO_5045046443" evidence="1">
    <location>
        <begin position="25"/>
        <end position="469"/>
    </location>
</feature>
<dbReference type="PANTHER" id="PTHR11851">
    <property type="entry name" value="METALLOPROTEASE"/>
    <property type="match status" value="1"/>
</dbReference>
<dbReference type="EMBL" id="MBUA01000012">
    <property type="protein sequence ID" value="MBC6491373.1"/>
    <property type="molecule type" value="Genomic_DNA"/>
</dbReference>
<comment type="caution">
    <text evidence="4">The sequence shown here is derived from an EMBL/GenBank/DDBJ whole genome shotgun (WGS) entry which is preliminary data.</text>
</comment>
<keyword evidence="5" id="KW-1185">Reference proteome</keyword>
<feature type="domain" description="Peptidase M16 N-terminal" evidence="2">
    <location>
        <begin position="47"/>
        <end position="180"/>
    </location>
</feature>
<evidence type="ECO:0000259" key="2">
    <source>
        <dbReference type="Pfam" id="PF00675"/>
    </source>
</evidence>
<accession>A0ABR7M8L5</accession>
<organism evidence="4 5">
    <name type="scientific">Flavihumibacter stibioxidans</name>
    <dbReference type="NCBI Taxonomy" id="1834163"/>
    <lineage>
        <taxon>Bacteria</taxon>
        <taxon>Pseudomonadati</taxon>
        <taxon>Bacteroidota</taxon>
        <taxon>Chitinophagia</taxon>
        <taxon>Chitinophagales</taxon>
        <taxon>Chitinophagaceae</taxon>
        <taxon>Flavihumibacter</taxon>
    </lineage>
</organism>
<dbReference type="Proteomes" id="UP000765802">
    <property type="component" value="Unassembled WGS sequence"/>
</dbReference>
<proteinExistence type="predicted"/>
<dbReference type="InterPro" id="IPR011765">
    <property type="entry name" value="Pept_M16_N"/>
</dbReference>